<dbReference type="EMBL" id="FXAO01000012">
    <property type="protein sequence ID" value="SMG51311.1"/>
    <property type="molecule type" value="Genomic_DNA"/>
</dbReference>
<protein>
    <submittedName>
        <fullName evidence="1">Uncharacterized protein</fullName>
    </submittedName>
</protein>
<dbReference type="RefSeq" id="WP_085500739.1">
    <property type="nucleotide sequence ID" value="NZ_FXAO01000012.1"/>
</dbReference>
<dbReference type="InterPro" id="IPR045444">
    <property type="entry name" value="DUF6503"/>
</dbReference>
<keyword evidence="2" id="KW-1185">Reference proteome</keyword>
<gene>
    <name evidence="1" type="ORF">SAMN03080602_04069</name>
</gene>
<dbReference type="AlphaFoldDB" id="A0A1X7LBV7"/>
<evidence type="ECO:0000313" key="1">
    <source>
        <dbReference type="EMBL" id="SMG51311.1"/>
    </source>
</evidence>
<reference evidence="2" key="1">
    <citation type="submission" date="2017-04" db="EMBL/GenBank/DDBJ databases">
        <authorList>
            <person name="Varghese N."/>
            <person name="Submissions S."/>
        </authorList>
    </citation>
    <scope>NUCLEOTIDE SEQUENCE [LARGE SCALE GENOMIC DNA]</scope>
    <source>
        <strain evidence="2">DSM 19835</strain>
    </source>
</reference>
<dbReference type="PROSITE" id="PS51257">
    <property type="entry name" value="PROKAR_LIPOPROTEIN"/>
    <property type="match status" value="1"/>
</dbReference>
<accession>A0A1X7LBV7</accession>
<proteinExistence type="predicted"/>
<dbReference type="STRING" id="188872.SAMN03080602_04069"/>
<sequence length="267" mass="30662">MKYVSVVVLLASALSCKMENKTKEVVVESGKPMTEKRVELQRYPETLVKVFEAHGGLEDWKDKRTLVFKLGEELHTMDLQTRMDRVDAAAYSLGFDGKMVWLLNEEKMFKGDPVFYHNLMSYFFNMPFVLGDNGIVYAETEDLVFEGINYPGIAVSFKSGVGTSYKDEYFLHYDPKTFKMAWLGYTVSYRSGERSDKVSWIGYHDWADVNGLKVPKVLTWYSSEGRTIKEPRKPVVYEGIEFSEDAKPLSFYGKPQNGTYVEGKVQE</sequence>
<dbReference type="Pfam" id="PF20113">
    <property type="entry name" value="DUF6503"/>
    <property type="match status" value="1"/>
</dbReference>
<dbReference type="Proteomes" id="UP000193420">
    <property type="component" value="Unassembled WGS sequence"/>
</dbReference>
<organism evidence="1 2">
    <name type="scientific">Arenibacter troitsensis</name>
    <dbReference type="NCBI Taxonomy" id="188872"/>
    <lineage>
        <taxon>Bacteria</taxon>
        <taxon>Pseudomonadati</taxon>
        <taxon>Bacteroidota</taxon>
        <taxon>Flavobacteriia</taxon>
        <taxon>Flavobacteriales</taxon>
        <taxon>Flavobacteriaceae</taxon>
        <taxon>Arenibacter</taxon>
    </lineage>
</organism>
<evidence type="ECO:0000313" key="2">
    <source>
        <dbReference type="Proteomes" id="UP000193420"/>
    </source>
</evidence>
<dbReference type="OrthoDB" id="282859at2"/>
<name>A0A1X7LBV7_9FLAO</name>